<feature type="transmembrane region" description="Helical" evidence="1">
    <location>
        <begin position="86"/>
        <end position="108"/>
    </location>
</feature>
<reference evidence="3" key="1">
    <citation type="journal article" date="2019" name="Int. J. Syst. Evol. Microbiol.">
        <title>The Global Catalogue of Microorganisms (GCM) 10K type strain sequencing project: providing services to taxonomists for standard genome sequencing and annotation.</title>
        <authorList>
            <consortium name="The Broad Institute Genomics Platform"/>
            <consortium name="The Broad Institute Genome Sequencing Center for Infectious Disease"/>
            <person name="Wu L."/>
            <person name="Ma J."/>
        </authorList>
    </citation>
    <scope>NUCLEOTIDE SEQUENCE [LARGE SCALE GENOMIC DNA]</scope>
    <source>
        <strain evidence="3">CGMCC 1.14993</strain>
    </source>
</reference>
<gene>
    <name evidence="2" type="ORF">GCM10007380_32780</name>
</gene>
<dbReference type="Proteomes" id="UP000626244">
    <property type="component" value="Unassembled WGS sequence"/>
</dbReference>
<evidence type="ECO:0000313" key="2">
    <source>
        <dbReference type="EMBL" id="GGI16401.1"/>
    </source>
</evidence>
<keyword evidence="1" id="KW-1133">Transmembrane helix</keyword>
<evidence type="ECO:0000313" key="3">
    <source>
        <dbReference type="Proteomes" id="UP000626244"/>
    </source>
</evidence>
<keyword evidence="3" id="KW-1185">Reference proteome</keyword>
<name>A0A8J3F465_9BACI</name>
<accession>A0A8J3F465</accession>
<feature type="transmembrane region" description="Helical" evidence="1">
    <location>
        <begin position="61"/>
        <end position="80"/>
    </location>
</feature>
<sequence length="120" mass="13557">MGFTIYKIWIGKDVGFNEVGSIGGLLILFLTAITWGSKEEKFGILQEEELGQRIIEKSSKISYFLLMVFVFLAAVIDKLVLGSINIMLLLLLLILSMITLPFVEFLVAKNINKTIWKMVI</sequence>
<evidence type="ECO:0000256" key="1">
    <source>
        <dbReference type="SAM" id="Phobius"/>
    </source>
</evidence>
<proteinExistence type="predicted"/>
<dbReference type="EMBL" id="BMHB01000002">
    <property type="protein sequence ID" value="GGI16401.1"/>
    <property type="molecule type" value="Genomic_DNA"/>
</dbReference>
<dbReference type="AlphaFoldDB" id="A0A8J3F465"/>
<organism evidence="2 3">
    <name type="scientific">Gottfriedia solisilvae</name>
    <dbReference type="NCBI Taxonomy" id="1516104"/>
    <lineage>
        <taxon>Bacteria</taxon>
        <taxon>Bacillati</taxon>
        <taxon>Bacillota</taxon>
        <taxon>Bacilli</taxon>
        <taxon>Bacillales</taxon>
        <taxon>Bacillaceae</taxon>
        <taxon>Gottfriedia</taxon>
    </lineage>
</organism>
<keyword evidence="1" id="KW-0812">Transmembrane</keyword>
<protein>
    <submittedName>
        <fullName evidence="2">Uncharacterized protein</fullName>
    </submittedName>
</protein>
<dbReference type="RefSeq" id="WP_235821509.1">
    <property type="nucleotide sequence ID" value="NZ_BMHB01000002.1"/>
</dbReference>
<feature type="transmembrane region" description="Helical" evidence="1">
    <location>
        <begin position="19"/>
        <end position="36"/>
    </location>
</feature>
<keyword evidence="1" id="KW-0472">Membrane</keyword>
<comment type="caution">
    <text evidence="2">The sequence shown here is derived from an EMBL/GenBank/DDBJ whole genome shotgun (WGS) entry which is preliminary data.</text>
</comment>